<protein>
    <submittedName>
        <fullName evidence="1">Uncharacterized protein</fullName>
    </submittedName>
</protein>
<dbReference type="InterPro" id="IPR036280">
    <property type="entry name" value="Multihaem_cyt_sf"/>
</dbReference>
<evidence type="ECO:0000313" key="2">
    <source>
        <dbReference type="Proteomes" id="UP000018888"/>
    </source>
</evidence>
<name>A0A2P4P957_RHIID</name>
<evidence type="ECO:0000313" key="1">
    <source>
        <dbReference type="EMBL" id="POG61915.1"/>
    </source>
</evidence>
<organism evidence="1 2">
    <name type="scientific">Rhizophagus irregularis (strain DAOM 181602 / DAOM 197198 / MUCL 43194)</name>
    <name type="common">Arbuscular mycorrhizal fungus</name>
    <name type="synonym">Glomus intraradices</name>
    <dbReference type="NCBI Taxonomy" id="747089"/>
    <lineage>
        <taxon>Eukaryota</taxon>
        <taxon>Fungi</taxon>
        <taxon>Fungi incertae sedis</taxon>
        <taxon>Mucoromycota</taxon>
        <taxon>Glomeromycotina</taxon>
        <taxon>Glomeromycetes</taxon>
        <taxon>Glomerales</taxon>
        <taxon>Glomeraceae</taxon>
        <taxon>Rhizophagus</taxon>
    </lineage>
</organism>
<sequence>MYQPKKYVTKYTEFTEKCDKYKSYPIRGGIFKCGSKKRSESLKLMKNNEKIKNIPIGHCHQDKPGEFPQCYQQKKPMTPSNIPIGNSIHCHQNKPVKLGECLQCYQQKKPVTPLIENIPIGKCIHCHQNKPVKLGECLQCYQQKKPVTTSKIESIPVGECIHCHQNKPVKLGECLQCYQQKKPVTSSKIETIQQKKPVTLSKKIENIPIGECIHCHQNKPVKLGECLQCYQQKKTCLAPSEQMNNNEKVTLVPSEQMKNNEKTKNIGECIHCYLEKSIKLGECYKCYQKRSNKFYSNKKECPECKKRITDMNRMINDKICTRCHTKYQRRFDNFNNQVTCKTCNEQNQKREMYNENGQWFCSLDCMYAKKILDEIGDMKNINKERINILVNRFTSSNKNAGSTYNLTSKMIMEKIEINMKQNKSNIENVFDEIKKTPDYTIVYNL</sequence>
<dbReference type="EMBL" id="AUPC02000321">
    <property type="protein sequence ID" value="POG61915.1"/>
    <property type="molecule type" value="Genomic_DNA"/>
</dbReference>
<dbReference type="SUPFAM" id="SSF48695">
    <property type="entry name" value="Multiheme cytochromes"/>
    <property type="match status" value="2"/>
</dbReference>
<accession>A0A2P4P957</accession>
<dbReference type="Proteomes" id="UP000018888">
    <property type="component" value="Unassembled WGS sequence"/>
</dbReference>
<reference evidence="1 2" key="1">
    <citation type="journal article" date="2013" name="Proc. Natl. Acad. Sci. U.S.A.">
        <title>Genome of an arbuscular mycorrhizal fungus provides insight into the oldest plant symbiosis.</title>
        <authorList>
            <person name="Tisserant E."/>
            <person name="Malbreil M."/>
            <person name="Kuo A."/>
            <person name="Kohler A."/>
            <person name="Symeonidi A."/>
            <person name="Balestrini R."/>
            <person name="Charron P."/>
            <person name="Duensing N."/>
            <person name="Frei Dit Frey N."/>
            <person name="Gianinazzi-Pearson V."/>
            <person name="Gilbert L.B."/>
            <person name="Handa Y."/>
            <person name="Herr J.R."/>
            <person name="Hijri M."/>
            <person name="Koul R."/>
            <person name="Kawaguchi M."/>
            <person name="Krajinski F."/>
            <person name="Lammers P.J."/>
            <person name="Masclaux F.G."/>
            <person name="Murat C."/>
            <person name="Morin E."/>
            <person name="Ndikumana S."/>
            <person name="Pagni M."/>
            <person name="Petitpierre D."/>
            <person name="Requena N."/>
            <person name="Rosikiewicz P."/>
            <person name="Riley R."/>
            <person name="Saito K."/>
            <person name="San Clemente H."/>
            <person name="Shapiro H."/>
            <person name="van Tuinen D."/>
            <person name="Becard G."/>
            <person name="Bonfante P."/>
            <person name="Paszkowski U."/>
            <person name="Shachar-Hill Y.Y."/>
            <person name="Tuskan G.A."/>
            <person name="Young P.W."/>
            <person name="Sanders I.R."/>
            <person name="Henrissat B."/>
            <person name="Rensing S.A."/>
            <person name="Grigoriev I.V."/>
            <person name="Corradi N."/>
            <person name="Roux C."/>
            <person name="Martin F."/>
        </authorList>
    </citation>
    <scope>NUCLEOTIDE SEQUENCE [LARGE SCALE GENOMIC DNA]</scope>
    <source>
        <strain evidence="1 2">DAOM 197198</strain>
    </source>
</reference>
<keyword evidence="2" id="KW-1185">Reference proteome</keyword>
<dbReference type="VEuPathDB" id="FungiDB:RhiirFUN_013914"/>
<proteinExistence type="predicted"/>
<dbReference type="AlphaFoldDB" id="A0A2P4P957"/>
<gene>
    <name evidence="1" type="ORF">GLOIN_2v1485869</name>
</gene>
<comment type="caution">
    <text evidence="1">The sequence shown here is derived from an EMBL/GenBank/DDBJ whole genome shotgun (WGS) entry which is preliminary data.</text>
</comment>
<reference evidence="1 2" key="2">
    <citation type="journal article" date="2018" name="New Phytol.">
        <title>High intraspecific genome diversity in the model arbuscular mycorrhizal symbiont Rhizophagus irregularis.</title>
        <authorList>
            <person name="Chen E.C.H."/>
            <person name="Morin E."/>
            <person name="Beaudet D."/>
            <person name="Noel J."/>
            <person name="Yildirir G."/>
            <person name="Ndikumana S."/>
            <person name="Charron P."/>
            <person name="St-Onge C."/>
            <person name="Giorgi J."/>
            <person name="Kruger M."/>
            <person name="Marton T."/>
            <person name="Ropars J."/>
            <person name="Grigoriev I.V."/>
            <person name="Hainaut M."/>
            <person name="Henrissat B."/>
            <person name="Roux C."/>
            <person name="Martin F."/>
            <person name="Corradi N."/>
        </authorList>
    </citation>
    <scope>NUCLEOTIDE SEQUENCE [LARGE SCALE GENOMIC DNA]</scope>
    <source>
        <strain evidence="1 2">DAOM 197198</strain>
    </source>
</reference>